<dbReference type="GeneTree" id="ENSGT00940000156869"/>
<dbReference type="Pfam" id="PF13426">
    <property type="entry name" value="PAS_9"/>
    <property type="match status" value="1"/>
</dbReference>
<dbReference type="Proteomes" id="UP000694388">
    <property type="component" value="Unplaced"/>
</dbReference>
<keyword evidence="2" id="KW-0813">Transport</keyword>
<dbReference type="Ensembl" id="ENSEBUT00000017385.1">
    <property type="protein sequence ID" value="ENSEBUP00000016809.1"/>
    <property type="gene ID" value="ENSEBUG00000010548.1"/>
</dbReference>
<keyword evidence="4" id="KW-0633">Potassium transport</keyword>
<evidence type="ECO:0000313" key="13">
    <source>
        <dbReference type="Proteomes" id="UP000694388"/>
    </source>
</evidence>
<dbReference type="SMART" id="SM00086">
    <property type="entry name" value="PAC"/>
    <property type="match status" value="1"/>
</dbReference>
<evidence type="ECO:0000256" key="9">
    <source>
        <dbReference type="ARBA" id="ARBA00023303"/>
    </source>
</evidence>
<dbReference type="OMA" id="YTAIMVS"/>
<sequence length="266" mass="29973">MPVMKGLLAPQNTFLDTIATRFDGTHSNFVLGNAQVPKTYPIVYCSDGFCELTGYGRTEVMQRDCACSFLYGPETTPNLMRQVERSLSEKEELKLEIIFYKKNGFQFCCLLDIVPIKNEKREVVLFLASFKDITDTKIKTVSDGIKDGAPVSSDQCFRKKGQTGSNFNVSRRRSRAVLYHLSGHLQKQDNNKLKIKNSVFGEKPALPEYKVAAAQRSRFILLHYGNFKAGWDWLVLIATFYVAVTVPYTVCFVGSDGPNASRYDGQ</sequence>
<dbReference type="PANTHER" id="PTHR10217">
    <property type="entry name" value="VOLTAGE AND LIGAND GATED POTASSIUM CHANNEL"/>
    <property type="match status" value="1"/>
</dbReference>
<dbReference type="NCBIfam" id="TIGR00229">
    <property type="entry name" value="sensory_box"/>
    <property type="match status" value="1"/>
</dbReference>
<dbReference type="GO" id="GO:0042391">
    <property type="term" value="P:regulation of membrane potential"/>
    <property type="evidence" value="ECO:0007669"/>
    <property type="project" value="TreeGrafter"/>
</dbReference>
<keyword evidence="6" id="KW-1133">Transmembrane helix</keyword>
<keyword evidence="7" id="KW-0406">Ion transport</keyword>
<dbReference type="GO" id="GO:0005886">
    <property type="term" value="C:plasma membrane"/>
    <property type="evidence" value="ECO:0007669"/>
    <property type="project" value="TreeGrafter"/>
</dbReference>
<name>A0A8C4QMK0_EPTBU</name>
<evidence type="ECO:0000256" key="2">
    <source>
        <dbReference type="ARBA" id="ARBA00022448"/>
    </source>
</evidence>
<dbReference type="Gene3D" id="3.30.450.20">
    <property type="entry name" value="PAS domain"/>
    <property type="match status" value="1"/>
</dbReference>
<organism evidence="12 13">
    <name type="scientific">Eptatretus burgeri</name>
    <name type="common">Inshore hagfish</name>
    <dbReference type="NCBI Taxonomy" id="7764"/>
    <lineage>
        <taxon>Eukaryota</taxon>
        <taxon>Metazoa</taxon>
        <taxon>Chordata</taxon>
        <taxon>Craniata</taxon>
        <taxon>Vertebrata</taxon>
        <taxon>Cyclostomata</taxon>
        <taxon>Myxini</taxon>
        <taxon>Myxiniformes</taxon>
        <taxon>Myxinidae</taxon>
        <taxon>Eptatretinae</taxon>
        <taxon>Eptatretus</taxon>
    </lineage>
</organism>
<proteinExistence type="predicted"/>
<keyword evidence="8" id="KW-0472">Membrane</keyword>
<evidence type="ECO:0000256" key="5">
    <source>
        <dbReference type="ARBA" id="ARBA00022882"/>
    </source>
</evidence>
<dbReference type="FunFam" id="3.30.450.20:FF:000001">
    <property type="entry name" value="Potassium voltage-gated channel subfamily H member 7"/>
    <property type="match status" value="1"/>
</dbReference>
<keyword evidence="3" id="KW-0812">Transmembrane</keyword>
<comment type="catalytic activity">
    <reaction evidence="10">
        <text>K(+)(in) = K(+)(out)</text>
        <dbReference type="Rhea" id="RHEA:29463"/>
        <dbReference type="ChEBI" id="CHEBI:29103"/>
    </reaction>
</comment>
<dbReference type="PANTHER" id="PTHR10217:SF637">
    <property type="entry name" value="EAG-LIKE K[+] CHANNEL, ISOFORM A"/>
    <property type="match status" value="1"/>
</dbReference>
<evidence type="ECO:0000256" key="7">
    <source>
        <dbReference type="ARBA" id="ARBA00023065"/>
    </source>
</evidence>
<dbReference type="SUPFAM" id="SSF55785">
    <property type="entry name" value="PYP-like sensor domain (PAS domain)"/>
    <property type="match status" value="1"/>
</dbReference>
<dbReference type="CDD" id="cd00130">
    <property type="entry name" value="PAS"/>
    <property type="match status" value="1"/>
</dbReference>
<dbReference type="InterPro" id="IPR001610">
    <property type="entry name" value="PAC"/>
</dbReference>
<keyword evidence="4" id="KW-0631">Potassium channel</keyword>
<feature type="domain" description="PAS" evidence="11">
    <location>
        <begin position="42"/>
        <end position="90"/>
    </location>
</feature>
<dbReference type="InterPro" id="IPR035965">
    <property type="entry name" value="PAS-like_dom_sf"/>
</dbReference>
<evidence type="ECO:0000256" key="4">
    <source>
        <dbReference type="ARBA" id="ARBA00022826"/>
    </source>
</evidence>
<dbReference type="InterPro" id="IPR000014">
    <property type="entry name" value="PAS"/>
</dbReference>
<comment type="subcellular location">
    <subcellularLocation>
        <location evidence="1">Membrane</location>
        <topology evidence="1">Multi-pass membrane protein</topology>
    </subcellularLocation>
</comment>
<evidence type="ECO:0000256" key="6">
    <source>
        <dbReference type="ARBA" id="ARBA00022989"/>
    </source>
</evidence>
<protein>
    <recommendedName>
        <fullName evidence="11">PAS domain-containing protein</fullName>
    </recommendedName>
</protein>
<keyword evidence="13" id="KW-1185">Reference proteome</keyword>
<evidence type="ECO:0000256" key="10">
    <source>
        <dbReference type="ARBA" id="ARBA00034430"/>
    </source>
</evidence>
<evidence type="ECO:0000256" key="3">
    <source>
        <dbReference type="ARBA" id="ARBA00022692"/>
    </source>
</evidence>
<evidence type="ECO:0000256" key="1">
    <source>
        <dbReference type="ARBA" id="ARBA00004141"/>
    </source>
</evidence>
<evidence type="ECO:0000313" key="12">
    <source>
        <dbReference type="Ensembl" id="ENSEBUP00000016809.1"/>
    </source>
</evidence>
<dbReference type="PROSITE" id="PS50112">
    <property type="entry name" value="PAS"/>
    <property type="match status" value="1"/>
</dbReference>
<keyword evidence="4" id="KW-0630">Potassium</keyword>
<reference evidence="12" key="2">
    <citation type="submission" date="2025-09" db="UniProtKB">
        <authorList>
            <consortium name="Ensembl"/>
        </authorList>
    </citation>
    <scope>IDENTIFICATION</scope>
</reference>
<keyword evidence="9" id="KW-0407">Ion channel</keyword>
<evidence type="ECO:0000256" key="8">
    <source>
        <dbReference type="ARBA" id="ARBA00023136"/>
    </source>
</evidence>
<dbReference type="AlphaFoldDB" id="A0A8C4QMK0"/>
<keyword evidence="5" id="KW-0851">Voltage-gated channel</keyword>
<reference evidence="12" key="1">
    <citation type="submission" date="2025-08" db="UniProtKB">
        <authorList>
            <consortium name="Ensembl"/>
        </authorList>
    </citation>
    <scope>IDENTIFICATION</scope>
</reference>
<dbReference type="GO" id="GO:0005249">
    <property type="term" value="F:voltage-gated potassium channel activity"/>
    <property type="evidence" value="ECO:0007669"/>
    <property type="project" value="TreeGrafter"/>
</dbReference>
<evidence type="ECO:0000259" key="11">
    <source>
        <dbReference type="PROSITE" id="PS50112"/>
    </source>
</evidence>
<accession>A0A8C4QMK0</accession>
<dbReference type="InterPro" id="IPR050818">
    <property type="entry name" value="KCNH_animal-type"/>
</dbReference>
<dbReference type="GO" id="GO:0034702">
    <property type="term" value="C:monoatomic ion channel complex"/>
    <property type="evidence" value="ECO:0007669"/>
    <property type="project" value="UniProtKB-KW"/>
</dbReference>